<keyword evidence="1" id="KW-0812">Transmembrane</keyword>
<evidence type="ECO:0000256" key="1">
    <source>
        <dbReference type="SAM" id="Phobius"/>
    </source>
</evidence>
<feature type="transmembrane region" description="Helical" evidence="1">
    <location>
        <begin position="60"/>
        <end position="79"/>
    </location>
</feature>
<evidence type="ECO:0000313" key="2">
    <source>
        <dbReference type="EMBL" id="GLC53001.1"/>
    </source>
</evidence>
<reference evidence="2 3" key="1">
    <citation type="journal article" date="2023" name="Commun. Biol.">
        <title>Reorganization of the ancestral sex-determining regions during the evolution of trioecy in Pleodorina starrii.</title>
        <authorList>
            <person name="Takahashi K."/>
            <person name="Suzuki S."/>
            <person name="Kawai-Toyooka H."/>
            <person name="Yamamoto K."/>
            <person name="Hamaji T."/>
            <person name="Ootsuki R."/>
            <person name="Yamaguchi H."/>
            <person name="Kawachi M."/>
            <person name="Higashiyama T."/>
            <person name="Nozaki H."/>
        </authorList>
    </citation>
    <scope>NUCLEOTIDE SEQUENCE [LARGE SCALE GENOMIC DNA]</scope>
    <source>
        <strain evidence="2 3">NIES-4479</strain>
    </source>
</reference>
<name>A0A9W6BKB8_9CHLO</name>
<gene>
    <name evidence="2" type="primary">PLESTMB000120</name>
    <name evidence="2" type="ORF">PLESTB_000697400</name>
</gene>
<dbReference type="AlphaFoldDB" id="A0A9W6BKB8"/>
<accession>A0A9W6BKB8</accession>
<proteinExistence type="predicted"/>
<keyword evidence="1" id="KW-0472">Membrane</keyword>
<evidence type="ECO:0000313" key="3">
    <source>
        <dbReference type="Proteomes" id="UP001165080"/>
    </source>
</evidence>
<comment type="caution">
    <text evidence="2">The sequence shown here is derived from an EMBL/GenBank/DDBJ whole genome shotgun (WGS) entry which is preliminary data.</text>
</comment>
<dbReference type="Proteomes" id="UP001165080">
    <property type="component" value="Unassembled WGS sequence"/>
</dbReference>
<protein>
    <submittedName>
        <fullName evidence="2">Uncharacterized protein</fullName>
    </submittedName>
</protein>
<keyword evidence="3" id="KW-1185">Reference proteome</keyword>
<keyword evidence="1" id="KW-1133">Transmembrane helix</keyword>
<sequence length="146" mass="16534">MASNSSSSVSGGMYRNAVIDNKDAYFVRSTTARSVSVDEVQRPSILGRGPRAPWRFVKTHSSLLLLLFVVALLAAYFGLRRRLRHKQHPRDTDYAAEQNMNLSIRRARALEAMQAEYDRKAREFRELQGRAVAAAASSSRQLRELH</sequence>
<dbReference type="EMBL" id="BRXU01000007">
    <property type="protein sequence ID" value="GLC53001.1"/>
    <property type="molecule type" value="Genomic_DNA"/>
</dbReference>
<organism evidence="2 3">
    <name type="scientific">Pleodorina starrii</name>
    <dbReference type="NCBI Taxonomy" id="330485"/>
    <lineage>
        <taxon>Eukaryota</taxon>
        <taxon>Viridiplantae</taxon>
        <taxon>Chlorophyta</taxon>
        <taxon>core chlorophytes</taxon>
        <taxon>Chlorophyceae</taxon>
        <taxon>CS clade</taxon>
        <taxon>Chlamydomonadales</taxon>
        <taxon>Volvocaceae</taxon>
        <taxon>Pleodorina</taxon>
    </lineage>
</organism>